<keyword evidence="14 18" id="KW-0753">Steroid metabolism</keyword>
<keyword evidence="8 18" id="KW-1133">Transmembrane helix</keyword>
<evidence type="ECO:0000256" key="13">
    <source>
        <dbReference type="ARBA" id="ARBA00023166"/>
    </source>
</evidence>
<evidence type="ECO:0000256" key="5">
    <source>
        <dbReference type="ARBA" id="ARBA00022824"/>
    </source>
</evidence>
<dbReference type="Gene3D" id="1.20.120.1630">
    <property type="match status" value="1"/>
</dbReference>
<dbReference type="AlphaFoldDB" id="A0A1Y2F6N5"/>
<feature type="transmembrane region" description="Helical" evidence="18">
    <location>
        <begin position="291"/>
        <end position="315"/>
    </location>
</feature>
<evidence type="ECO:0000256" key="1">
    <source>
        <dbReference type="ARBA" id="ARBA00004477"/>
    </source>
</evidence>
<keyword evidence="4 18" id="KW-0812">Transmembrane</keyword>
<evidence type="ECO:0000256" key="17">
    <source>
        <dbReference type="ARBA" id="ARBA00048918"/>
    </source>
</evidence>
<dbReference type="RefSeq" id="XP_040723476.1">
    <property type="nucleotide sequence ID" value="XM_040871997.1"/>
</dbReference>
<evidence type="ECO:0000256" key="7">
    <source>
        <dbReference type="ARBA" id="ARBA00022955"/>
    </source>
</evidence>
<dbReference type="GO" id="GO:0005789">
    <property type="term" value="C:endoplasmic reticulum membrane"/>
    <property type="evidence" value="ECO:0007669"/>
    <property type="project" value="UniProtKB-SubCell"/>
</dbReference>
<feature type="transmembrane region" description="Helical" evidence="18">
    <location>
        <begin position="100"/>
        <end position="121"/>
    </location>
</feature>
<evidence type="ECO:0000256" key="15">
    <source>
        <dbReference type="ARBA" id="ARBA00029435"/>
    </source>
</evidence>
<evidence type="ECO:0000256" key="12">
    <source>
        <dbReference type="ARBA" id="ARBA00023136"/>
    </source>
</evidence>
<keyword evidence="9 18" id="KW-0560">Oxidoreductase</keyword>
<dbReference type="EC" id="1.3.1.71" evidence="16 18"/>
<evidence type="ECO:0000256" key="2">
    <source>
        <dbReference type="ARBA" id="ARBA00005402"/>
    </source>
</evidence>
<comment type="pathway">
    <text evidence="15 18">Steroid metabolism; ergosterol biosynthesis.</text>
</comment>
<keyword evidence="12 18" id="KW-0472">Membrane</keyword>
<feature type="transmembrane region" description="Helical" evidence="18">
    <location>
        <begin position="226"/>
        <end position="246"/>
    </location>
</feature>
<accession>A0A1Y2F6N5</accession>
<evidence type="ECO:0000256" key="3">
    <source>
        <dbReference type="ARBA" id="ARBA00022516"/>
    </source>
</evidence>
<reference evidence="19 20" key="1">
    <citation type="submission" date="2016-07" db="EMBL/GenBank/DDBJ databases">
        <title>Pervasive Adenine N6-methylation of Active Genes in Fungi.</title>
        <authorList>
            <consortium name="DOE Joint Genome Institute"/>
            <person name="Mondo S.J."/>
            <person name="Dannebaum R.O."/>
            <person name="Kuo R.C."/>
            <person name="Labutti K."/>
            <person name="Haridas S."/>
            <person name="Kuo A."/>
            <person name="Salamov A."/>
            <person name="Ahrendt S.R."/>
            <person name="Lipzen A."/>
            <person name="Sullivan W."/>
            <person name="Andreopoulos W.B."/>
            <person name="Clum A."/>
            <person name="Lindquist E."/>
            <person name="Daum C."/>
            <person name="Ramamoorthy G.K."/>
            <person name="Gryganskyi A."/>
            <person name="Culley D."/>
            <person name="Magnuson J.K."/>
            <person name="James T.Y."/>
            <person name="O'Malley M.A."/>
            <person name="Stajich J.E."/>
            <person name="Spatafora J.W."/>
            <person name="Visel A."/>
            <person name="Grigoriev I.V."/>
        </authorList>
    </citation>
    <scope>NUCLEOTIDE SEQUENCE [LARGE SCALE GENOMIC DNA]</scope>
    <source>
        <strain evidence="19 20">12-1054</strain>
    </source>
</reference>
<dbReference type="Pfam" id="PF01222">
    <property type="entry name" value="ERG4_ERG24"/>
    <property type="match status" value="1"/>
</dbReference>
<keyword evidence="7 18" id="KW-0752">Steroid biosynthesis</keyword>
<keyword evidence="13 18" id="KW-1207">Sterol metabolism</keyword>
<dbReference type="InterPro" id="IPR001171">
    <property type="entry name" value="ERG24_DHCR-like"/>
</dbReference>
<dbReference type="GO" id="GO:0006696">
    <property type="term" value="P:ergosterol biosynthetic process"/>
    <property type="evidence" value="ECO:0007669"/>
    <property type="project" value="TreeGrafter"/>
</dbReference>
<gene>
    <name evidence="19" type="ORF">BCR37DRAFT_403383</name>
</gene>
<keyword evidence="5" id="KW-0256">Endoplasmic reticulum</keyword>
<dbReference type="EMBL" id="MCFI01000017">
    <property type="protein sequence ID" value="ORY78595.1"/>
    <property type="molecule type" value="Genomic_DNA"/>
</dbReference>
<dbReference type="PANTHER" id="PTHR21257">
    <property type="entry name" value="DELTA(14)-STEROL REDUCTASE"/>
    <property type="match status" value="1"/>
</dbReference>
<comment type="caution">
    <text evidence="19">The sequence shown here is derived from an EMBL/GenBank/DDBJ whole genome shotgun (WGS) entry which is preliminary data.</text>
</comment>
<evidence type="ECO:0000313" key="19">
    <source>
        <dbReference type="EMBL" id="ORY78595.1"/>
    </source>
</evidence>
<keyword evidence="6" id="KW-0521">NADP</keyword>
<dbReference type="GeneID" id="63788596"/>
<evidence type="ECO:0000256" key="11">
    <source>
        <dbReference type="ARBA" id="ARBA00023098"/>
    </source>
</evidence>
<dbReference type="PANTHER" id="PTHR21257:SF31">
    <property type="entry name" value="DELTA(24(24(1)))-STEROL REDUCTASE ERG4"/>
    <property type="match status" value="1"/>
</dbReference>
<dbReference type="STRING" id="56484.A0A1Y2F6N5"/>
<protein>
    <recommendedName>
        <fullName evidence="16 18">Delta(24(24(1)))-sterol reductase</fullName>
        <ecNumber evidence="16 18">1.3.1.71</ecNumber>
    </recommendedName>
    <alternativeName>
        <fullName evidence="18">C-24(28) sterol reductase</fullName>
    </alternativeName>
    <alternativeName>
        <fullName evidence="18">Sterol Delta(24(28))-reductase</fullName>
    </alternativeName>
</protein>
<dbReference type="Proteomes" id="UP000193685">
    <property type="component" value="Unassembled WGS sequence"/>
</dbReference>
<evidence type="ECO:0000313" key="20">
    <source>
        <dbReference type="Proteomes" id="UP000193685"/>
    </source>
</evidence>
<keyword evidence="20" id="KW-1185">Reference proteome</keyword>
<evidence type="ECO:0000256" key="9">
    <source>
        <dbReference type="ARBA" id="ARBA00023002"/>
    </source>
</evidence>
<feature type="transmembrane region" description="Helical" evidence="18">
    <location>
        <begin position="172"/>
        <end position="193"/>
    </location>
</feature>
<evidence type="ECO:0000256" key="18">
    <source>
        <dbReference type="RuleBase" id="RU369120"/>
    </source>
</evidence>
<evidence type="ECO:0000256" key="6">
    <source>
        <dbReference type="ARBA" id="ARBA00022857"/>
    </source>
</evidence>
<dbReference type="FunFam" id="1.20.120.1630:FF:000003">
    <property type="entry name" value="C-24(28) sterol reductase"/>
    <property type="match status" value="1"/>
</dbReference>
<comment type="subcellular location">
    <subcellularLocation>
        <location evidence="1">Endoplasmic reticulum membrane</location>
        <topology evidence="1">Multi-pass membrane protein</topology>
    </subcellularLocation>
</comment>
<evidence type="ECO:0000256" key="4">
    <source>
        <dbReference type="ARBA" id="ARBA00022692"/>
    </source>
</evidence>
<organism evidence="19 20">
    <name type="scientific">Protomyces lactucae-debilis</name>
    <dbReference type="NCBI Taxonomy" id="2754530"/>
    <lineage>
        <taxon>Eukaryota</taxon>
        <taxon>Fungi</taxon>
        <taxon>Dikarya</taxon>
        <taxon>Ascomycota</taxon>
        <taxon>Taphrinomycotina</taxon>
        <taxon>Taphrinomycetes</taxon>
        <taxon>Taphrinales</taxon>
        <taxon>Protomycetaceae</taxon>
        <taxon>Protomyces</taxon>
    </lineage>
</organism>
<feature type="transmembrane region" description="Helical" evidence="18">
    <location>
        <begin position="37"/>
        <end position="58"/>
    </location>
</feature>
<evidence type="ECO:0000256" key="16">
    <source>
        <dbReference type="ARBA" id="ARBA00038892"/>
    </source>
</evidence>
<name>A0A1Y2F6N5_PROLT</name>
<evidence type="ECO:0000256" key="8">
    <source>
        <dbReference type="ARBA" id="ARBA00022989"/>
    </source>
</evidence>
<dbReference type="GO" id="GO:0000246">
    <property type="term" value="F:Delta24(24-1) sterol reductase activity"/>
    <property type="evidence" value="ECO:0007669"/>
    <property type="project" value="UniProtKB-EC"/>
</dbReference>
<keyword evidence="3 18" id="KW-0444">Lipid biosynthesis</keyword>
<evidence type="ECO:0000256" key="10">
    <source>
        <dbReference type="ARBA" id="ARBA00023011"/>
    </source>
</evidence>
<feature type="transmembrane region" description="Helical" evidence="18">
    <location>
        <begin position="142"/>
        <end position="166"/>
    </location>
</feature>
<comment type="similarity">
    <text evidence="2 18">Belongs to the ERG4/ERG24 family.</text>
</comment>
<feature type="transmembrane region" description="Helical" evidence="18">
    <location>
        <begin position="321"/>
        <end position="343"/>
    </location>
</feature>
<keyword evidence="11 18" id="KW-0443">Lipid metabolism</keyword>
<dbReference type="OrthoDB" id="5326588at2759"/>
<proteinExistence type="inferred from homology"/>
<evidence type="ECO:0000256" key="14">
    <source>
        <dbReference type="ARBA" id="ARBA00023221"/>
    </source>
</evidence>
<sequence length="470" mass="53905">MLQTKSEEANLLAAAGSDKLASIDESHKVDKTGHREFGGPVGVTALMFGFPCLMWYLWVSSTFYDGKFATPAASESLADFARKVASLVYKHAFPTAKAWAIYWGFIAVQAVFYQTLPGIYVKGLPIESQGGKKMDYYCNAIWSFYTSMVLAAVLHFTNIFRITVLIDEFGPIMSVAILSGFIVTIVVYVAALARGEETRMTGNFVYDIFMGAPICPRIGQWFDIKMFAEVRIPWFMLFFMSVAVAARQHEQYGYITPQAWFMILAHYLYANACSKGEECIVPTWDMAYEKFGFMLAFWNMAGVPYTYIHCSLFIANNHPDTYRWSTTTNILLFSTLLGAYYVWDTCNSQKNRFRAQMSGQITLRKTFPQLPWGTIHNPDYIKCANGGTLLTSGWYRYARKMHYTVDFVQSLAWALMCGFKSPIPYFYPFFFTIVLIHRVSRDIERCKAKYSKDWDTYVEICPWIFIPYVF</sequence>
<dbReference type="OMA" id="QLPYFCN"/>
<keyword evidence="10 18" id="KW-0756">Sterol biosynthesis</keyword>
<comment type="catalytic activity">
    <reaction evidence="17">
        <text>ergosterol + NADP(+) = ergosta-5,7,22,24(28)-tetraen-3beta-ol + NADPH + H(+)</text>
        <dbReference type="Rhea" id="RHEA:18501"/>
        <dbReference type="ChEBI" id="CHEBI:15378"/>
        <dbReference type="ChEBI" id="CHEBI:16933"/>
        <dbReference type="ChEBI" id="CHEBI:18249"/>
        <dbReference type="ChEBI" id="CHEBI:57783"/>
        <dbReference type="ChEBI" id="CHEBI:58349"/>
        <dbReference type="EC" id="1.3.1.71"/>
    </reaction>
    <physiologicalReaction direction="right-to-left" evidence="17">
        <dbReference type="Rhea" id="RHEA:18503"/>
    </physiologicalReaction>
</comment>